<sequence length="312" mass="34986">MGKPNASVYSPSVASTMRSAVTALLSFVALPAIPLSSTLDALVELVQEIMNVSNTSRRQVLLDFGKHVSGVVNELVSGLRNERLSQQPNVMRNLEELQRTLDKILRNLYRMNSCGSILSRLGRALFPEEDQMQVARMRRQLDDAMRLFQFAATCELLARTQNTLHDQSVNGHMSTQQQDTQSPFNGIAHDLSQCQEHVDHSESTQILRENPPPRNQRPTGRPRRSAFVAAGPPNLQHDEVAEAYAEVKSLRRLFSRSRRPLPAMQLAMALGRYSDLLLKSDRTAEALEVSQESAKLFKSLAERGPEVYYDSD</sequence>
<comment type="caution">
    <text evidence="2">The sequence shown here is derived from an EMBL/GenBank/DDBJ whole genome shotgun (WGS) entry which is preliminary data.</text>
</comment>
<dbReference type="AlphaFoldDB" id="A0A8H2XNW8"/>
<gene>
    <name evidence="2" type="ORF">RDB_LOCUS64856</name>
</gene>
<dbReference type="InterPro" id="IPR059179">
    <property type="entry name" value="MLKL-like_MCAfunc"/>
</dbReference>
<protein>
    <submittedName>
        <fullName evidence="2">Uncharacterized protein</fullName>
    </submittedName>
</protein>
<evidence type="ECO:0000313" key="2">
    <source>
        <dbReference type="EMBL" id="CAE6431630.1"/>
    </source>
</evidence>
<proteinExistence type="predicted"/>
<feature type="region of interest" description="Disordered" evidence="1">
    <location>
        <begin position="198"/>
        <end position="227"/>
    </location>
</feature>
<accession>A0A8H2XNW8</accession>
<evidence type="ECO:0000256" key="1">
    <source>
        <dbReference type="SAM" id="MobiDB-lite"/>
    </source>
</evidence>
<dbReference type="CDD" id="cd21037">
    <property type="entry name" value="MLKL_NTD"/>
    <property type="match status" value="1"/>
</dbReference>
<name>A0A8H2XNW8_9AGAM</name>
<dbReference type="EMBL" id="CAJMWT010002071">
    <property type="protein sequence ID" value="CAE6431630.1"/>
    <property type="molecule type" value="Genomic_DNA"/>
</dbReference>
<dbReference type="Proteomes" id="UP000663843">
    <property type="component" value="Unassembled WGS sequence"/>
</dbReference>
<evidence type="ECO:0000313" key="3">
    <source>
        <dbReference type="Proteomes" id="UP000663843"/>
    </source>
</evidence>
<organism evidence="2 3">
    <name type="scientific">Rhizoctonia solani</name>
    <dbReference type="NCBI Taxonomy" id="456999"/>
    <lineage>
        <taxon>Eukaryota</taxon>
        <taxon>Fungi</taxon>
        <taxon>Dikarya</taxon>
        <taxon>Basidiomycota</taxon>
        <taxon>Agaricomycotina</taxon>
        <taxon>Agaricomycetes</taxon>
        <taxon>Cantharellales</taxon>
        <taxon>Ceratobasidiaceae</taxon>
        <taxon>Rhizoctonia</taxon>
    </lineage>
</organism>
<reference evidence="2" key="1">
    <citation type="submission" date="2021-01" db="EMBL/GenBank/DDBJ databases">
        <authorList>
            <person name="Kaushik A."/>
        </authorList>
    </citation>
    <scope>NUCLEOTIDE SEQUENCE</scope>
    <source>
        <strain evidence="2">AG2-2IIIB</strain>
    </source>
</reference>